<organism evidence="1 2">
    <name type="scientific">Oenococcus alcoholitolerans</name>
    <dbReference type="NCBI Taxonomy" id="931074"/>
    <lineage>
        <taxon>Bacteria</taxon>
        <taxon>Bacillati</taxon>
        <taxon>Bacillota</taxon>
        <taxon>Bacilli</taxon>
        <taxon>Lactobacillales</taxon>
        <taxon>Lactobacillaceae</taxon>
        <taxon>Oenococcus</taxon>
    </lineage>
</organism>
<reference evidence="1 2" key="1">
    <citation type="journal article" date="2014" name="Antonie Van Leeuwenhoek">
        <title>Oenococcus alcoholitolerans sp. nov., a lactic acid bacteria isolated from cachaca and ethanol fermentation processes.</title>
        <authorList>
            <person name="Badotti F."/>
            <person name="Moreira A.P."/>
            <person name="Tonon L.A."/>
            <person name="de Lucena B.T."/>
            <person name="Gomes Fde C."/>
            <person name="Kruger R."/>
            <person name="Thompson C.C."/>
            <person name="de Morais M.A.Jr."/>
            <person name="Rosa C.A."/>
            <person name="Thompson F.L."/>
        </authorList>
    </citation>
    <scope>NUCLEOTIDE SEQUENCE [LARGE SCALE GENOMIC DNA]</scope>
    <source>
        <strain evidence="1 2">UFRJ-M7.2.18</strain>
    </source>
</reference>
<dbReference type="EMBL" id="AXCV01000417">
    <property type="protein sequence ID" value="KGO27505.1"/>
    <property type="molecule type" value="Genomic_DNA"/>
</dbReference>
<dbReference type="Proteomes" id="UP000030023">
    <property type="component" value="Unassembled WGS sequence"/>
</dbReference>
<comment type="caution">
    <text evidence="1">The sequence shown here is derived from an EMBL/GenBank/DDBJ whole genome shotgun (WGS) entry which is preliminary data.</text>
</comment>
<protein>
    <submittedName>
        <fullName evidence="1">Uncharacterized protein</fullName>
    </submittedName>
</protein>
<sequence>MIRSDRKTPTIVTKAFDGSNQIMESLLDVSSARKTGLKIKRGFDVERIIIHNRMGLIKIIQ</sequence>
<proteinExistence type="predicted"/>
<accession>A0ABR4XPG5</accession>
<evidence type="ECO:0000313" key="2">
    <source>
        <dbReference type="Proteomes" id="UP000030023"/>
    </source>
</evidence>
<gene>
    <name evidence="1" type="ORF">Q757_07835</name>
</gene>
<keyword evidence="2" id="KW-1185">Reference proteome</keyword>
<evidence type="ECO:0000313" key="1">
    <source>
        <dbReference type="EMBL" id="KGO27505.1"/>
    </source>
</evidence>
<name>A0ABR4XPG5_9LACO</name>